<dbReference type="PANTHER" id="PTHR37984">
    <property type="entry name" value="PROTEIN CBG26694"/>
    <property type="match status" value="1"/>
</dbReference>
<dbReference type="PANTHER" id="PTHR37984:SF5">
    <property type="entry name" value="PROTEIN NYNRIN-LIKE"/>
    <property type="match status" value="1"/>
</dbReference>
<dbReference type="Pfam" id="PF17921">
    <property type="entry name" value="Integrase_H2C2"/>
    <property type="match status" value="1"/>
</dbReference>
<feature type="domain" description="Integrase zinc-binding" evidence="2">
    <location>
        <begin position="57"/>
        <end position="110"/>
    </location>
</feature>
<keyword evidence="4" id="KW-1185">Reference proteome</keyword>
<reference evidence="3 4" key="1">
    <citation type="journal article" date="2024" name="BMC Genomics">
        <title>De novo assembly and annotation of Popillia japonica's genome with initial clues to its potential as an invasive pest.</title>
        <authorList>
            <person name="Cucini C."/>
            <person name="Boschi S."/>
            <person name="Funari R."/>
            <person name="Cardaioli E."/>
            <person name="Iannotti N."/>
            <person name="Marturano G."/>
            <person name="Paoli F."/>
            <person name="Bruttini M."/>
            <person name="Carapelli A."/>
            <person name="Frati F."/>
            <person name="Nardi F."/>
        </authorList>
    </citation>
    <scope>NUCLEOTIDE SEQUENCE [LARGE SCALE GENOMIC DNA]</scope>
    <source>
        <strain evidence="3">DMR45628</strain>
    </source>
</reference>
<organism evidence="3 4">
    <name type="scientific">Popillia japonica</name>
    <name type="common">Japanese beetle</name>
    <dbReference type="NCBI Taxonomy" id="7064"/>
    <lineage>
        <taxon>Eukaryota</taxon>
        <taxon>Metazoa</taxon>
        <taxon>Ecdysozoa</taxon>
        <taxon>Arthropoda</taxon>
        <taxon>Hexapoda</taxon>
        <taxon>Insecta</taxon>
        <taxon>Pterygota</taxon>
        <taxon>Neoptera</taxon>
        <taxon>Endopterygota</taxon>
        <taxon>Coleoptera</taxon>
        <taxon>Polyphaga</taxon>
        <taxon>Scarabaeiformia</taxon>
        <taxon>Scarabaeidae</taxon>
        <taxon>Rutelinae</taxon>
        <taxon>Popillia</taxon>
    </lineage>
</organism>
<gene>
    <name evidence="3" type="ORF">QE152_g22309</name>
</gene>
<dbReference type="FunFam" id="1.10.340.70:FF:000003">
    <property type="entry name" value="Protein CBG25708"/>
    <property type="match status" value="1"/>
</dbReference>
<sequence>MDNQVKDSIIQKLKEYSLNDWPDRSQLPIELLPYYPIRYEISFAENLVLKNNRIVIPENLKSSCSNFIHTGHLAIVKCRDRAKSSVWWLGLSSQIENLVRNCPLCVENRTNRKETFLKDEITTRPWLKIALDLFKLEKWYKNGMVW</sequence>
<dbReference type="InterPro" id="IPR041588">
    <property type="entry name" value="Integrase_H2C2"/>
</dbReference>
<dbReference type="EMBL" id="JASPKY010000214">
    <property type="protein sequence ID" value="KAK9720050.1"/>
    <property type="molecule type" value="Genomic_DNA"/>
</dbReference>
<evidence type="ECO:0000259" key="2">
    <source>
        <dbReference type="Pfam" id="PF17921"/>
    </source>
</evidence>
<dbReference type="GO" id="GO:0003964">
    <property type="term" value="F:RNA-directed DNA polymerase activity"/>
    <property type="evidence" value="ECO:0007669"/>
    <property type="project" value="UniProtKB-EC"/>
</dbReference>
<proteinExistence type="predicted"/>
<dbReference type="EC" id="2.7.7.49" evidence="1"/>
<dbReference type="AlphaFoldDB" id="A0AAW1KL72"/>
<dbReference type="InterPro" id="IPR050951">
    <property type="entry name" value="Retrovirus_Pol_polyprotein"/>
</dbReference>
<dbReference type="Gene3D" id="1.10.340.70">
    <property type="match status" value="1"/>
</dbReference>
<comment type="caution">
    <text evidence="3">The sequence shown here is derived from an EMBL/GenBank/DDBJ whole genome shotgun (WGS) entry which is preliminary data.</text>
</comment>
<evidence type="ECO:0000313" key="3">
    <source>
        <dbReference type="EMBL" id="KAK9720050.1"/>
    </source>
</evidence>
<protein>
    <recommendedName>
        <fullName evidence="1">RNA-directed DNA polymerase</fullName>
        <ecNumber evidence="1">2.7.7.49</ecNumber>
    </recommendedName>
</protein>
<evidence type="ECO:0000256" key="1">
    <source>
        <dbReference type="ARBA" id="ARBA00012493"/>
    </source>
</evidence>
<dbReference type="Proteomes" id="UP001458880">
    <property type="component" value="Unassembled WGS sequence"/>
</dbReference>
<accession>A0AAW1KL72</accession>
<name>A0AAW1KL72_POPJA</name>
<evidence type="ECO:0000313" key="4">
    <source>
        <dbReference type="Proteomes" id="UP001458880"/>
    </source>
</evidence>